<accession>A0A6M3M3B0</accession>
<protein>
    <submittedName>
        <fullName evidence="2">Uncharacterized protein</fullName>
    </submittedName>
</protein>
<dbReference type="EMBL" id="MT143689">
    <property type="protein sequence ID" value="QJB00323.1"/>
    <property type="molecule type" value="Genomic_DNA"/>
</dbReference>
<feature type="region of interest" description="Disordered" evidence="1">
    <location>
        <begin position="1"/>
        <end position="23"/>
    </location>
</feature>
<gene>
    <name evidence="2" type="ORF">MM171A00607_0016</name>
</gene>
<reference evidence="2" key="1">
    <citation type="submission" date="2020-03" db="EMBL/GenBank/DDBJ databases">
        <title>The deep terrestrial virosphere.</title>
        <authorList>
            <person name="Holmfeldt K."/>
            <person name="Nilsson E."/>
            <person name="Simone D."/>
            <person name="Lopez-Fernandez M."/>
            <person name="Wu X."/>
            <person name="de Brujin I."/>
            <person name="Lundin D."/>
            <person name="Andersson A."/>
            <person name="Bertilsson S."/>
            <person name="Dopson M."/>
        </authorList>
    </citation>
    <scope>NUCLEOTIDE SEQUENCE</scope>
    <source>
        <strain evidence="2">MM171A00607</strain>
    </source>
</reference>
<name>A0A6M3M3B0_9ZZZZ</name>
<feature type="compositionally biased region" description="Basic and acidic residues" evidence="1">
    <location>
        <begin position="1"/>
        <end position="13"/>
    </location>
</feature>
<evidence type="ECO:0000256" key="1">
    <source>
        <dbReference type="SAM" id="MobiDB-lite"/>
    </source>
</evidence>
<sequence>MAKKEKDGQEAKPRKPRNPGPAWLKAAKALAKLDARRAEIIADLSEEDQAKAERLAKDIAAG</sequence>
<evidence type="ECO:0000313" key="2">
    <source>
        <dbReference type="EMBL" id="QJB00323.1"/>
    </source>
</evidence>
<proteinExistence type="predicted"/>
<dbReference type="AlphaFoldDB" id="A0A6M3M3B0"/>
<organism evidence="2">
    <name type="scientific">viral metagenome</name>
    <dbReference type="NCBI Taxonomy" id="1070528"/>
    <lineage>
        <taxon>unclassified sequences</taxon>
        <taxon>metagenomes</taxon>
        <taxon>organismal metagenomes</taxon>
    </lineage>
</organism>